<dbReference type="STRING" id="180197.SAMN02982919_02203"/>
<protein>
    <submittedName>
        <fullName evidence="3">ParB/RepB/Spo0J family partition protein</fullName>
    </submittedName>
</protein>
<dbReference type="OrthoDB" id="6846089at2"/>
<sequence length="315" mass="34756">MENTEMQIQFDTMLFPGSTTAGLKDAKRTDLWKVQREKIKVLEGFNVRIKNDDYLAQVRVIADSMKANGFFPDKPIAGFVAEVDGNNVVYVIDGHTRLDAYDLAMSEGAELQGIPMVIKPKGTSMEDLTVALVVSNNGRQLTSYETALVCKRLVHYGMDEAEVARRIGLSKQHVANLLLLVSAPREIGNLVQEGKVSASLAVATLKTHGSKAIEVLKDGLANAESVGKAKVTEKHLKDKKEKKEKKAQEKLPMQEDDFEKKNDLLLSRGIEWIKKNGPDGTGAEMLLAFLTGTDVEKIKFLLKQSDIEDSLLTPT</sequence>
<gene>
    <name evidence="3" type="ORF">SAMN02982919_02203</name>
</gene>
<feature type="region of interest" description="Disordered" evidence="1">
    <location>
        <begin position="232"/>
        <end position="254"/>
    </location>
</feature>
<reference evidence="3 4" key="1">
    <citation type="submission" date="2016-10" db="EMBL/GenBank/DDBJ databases">
        <authorList>
            <person name="de Groot N.N."/>
        </authorList>
    </citation>
    <scope>NUCLEOTIDE SEQUENCE [LARGE SCALE GENOMIC DNA]</scope>
    <source>
        <strain evidence="3 4">ATCC 35958</strain>
    </source>
</reference>
<dbReference type="SUPFAM" id="SSF109709">
    <property type="entry name" value="KorB DNA-binding domain-like"/>
    <property type="match status" value="1"/>
</dbReference>
<keyword evidence="4" id="KW-1185">Reference proteome</keyword>
<name>A0A1H9NHG0_9BURK</name>
<dbReference type="InterPro" id="IPR041468">
    <property type="entry name" value="HTH_ParB/Spo0J"/>
</dbReference>
<dbReference type="Gene3D" id="1.10.10.2830">
    <property type="match status" value="1"/>
</dbReference>
<evidence type="ECO:0000256" key="1">
    <source>
        <dbReference type="SAM" id="MobiDB-lite"/>
    </source>
</evidence>
<proteinExistence type="predicted"/>
<dbReference type="PANTHER" id="PTHR33375">
    <property type="entry name" value="CHROMOSOME-PARTITIONING PROTEIN PARB-RELATED"/>
    <property type="match status" value="1"/>
</dbReference>
<evidence type="ECO:0000313" key="4">
    <source>
        <dbReference type="Proteomes" id="UP000199766"/>
    </source>
</evidence>
<evidence type="ECO:0000313" key="3">
    <source>
        <dbReference type="EMBL" id="SER34823.1"/>
    </source>
</evidence>
<dbReference type="RefSeq" id="WP_091457435.1">
    <property type="nucleotide sequence ID" value="NZ_FOGD01000007.1"/>
</dbReference>
<dbReference type="InterPro" id="IPR050336">
    <property type="entry name" value="Chromosome_partition/occlusion"/>
</dbReference>
<dbReference type="GO" id="GO:0007059">
    <property type="term" value="P:chromosome segregation"/>
    <property type="evidence" value="ECO:0007669"/>
    <property type="project" value="TreeGrafter"/>
</dbReference>
<evidence type="ECO:0000259" key="2">
    <source>
        <dbReference type="Pfam" id="PF17762"/>
    </source>
</evidence>
<dbReference type="GO" id="GO:0005694">
    <property type="term" value="C:chromosome"/>
    <property type="evidence" value="ECO:0007669"/>
    <property type="project" value="TreeGrafter"/>
</dbReference>
<accession>A0A1H9NHG0</accession>
<dbReference type="Pfam" id="PF17762">
    <property type="entry name" value="HTH_ParB"/>
    <property type="match status" value="1"/>
</dbReference>
<dbReference type="PANTHER" id="PTHR33375:SF1">
    <property type="entry name" value="CHROMOSOME-PARTITIONING PROTEIN PARB-RELATED"/>
    <property type="match status" value="1"/>
</dbReference>
<organism evidence="3 4">
    <name type="scientific">Giesbergeria anulus</name>
    <dbReference type="NCBI Taxonomy" id="180197"/>
    <lineage>
        <taxon>Bacteria</taxon>
        <taxon>Pseudomonadati</taxon>
        <taxon>Pseudomonadota</taxon>
        <taxon>Betaproteobacteria</taxon>
        <taxon>Burkholderiales</taxon>
        <taxon>Comamonadaceae</taxon>
        <taxon>Giesbergeria</taxon>
    </lineage>
</organism>
<dbReference type="Proteomes" id="UP000199766">
    <property type="component" value="Unassembled WGS sequence"/>
</dbReference>
<dbReference type="EMBL" id="FOGD01000007">
    <property type="protein sequence ID" value="SER34823.1"/>
    <property type="molecule type" value="Genomic_DNA"/>
</dbReference>
<dbReference type="AlphaFoldDB" id="A0A1H9NHG0"/>
<feature type="domain" description="ParB/Spo0J HTH" evidence="2">
    <location>
        <begin position="140"/>
        <end position="229"/>
    </location>
</feature>